<keyword evidence="4" id="KW-0333">Golgi apparatus</keyword>
<evidence type="ECO:0000256" key="6">
    <source>
        <dbReference type="ARBA" id="ARBA00023180"/>
    </source>
</evidence>
<evidence type="ECO:0000256" key="10">
    <source>
        <dbReference type="SAM" id="SignalP"/>
    </source>
</evidence>
<feature type="compositionally biased region" description="Low complexity" evidence="9">
    <location>
        <begin position="446"/>
        <end position="457"/>
    </location>
</feature>
<keyword evidence="10" id="KW-0732">Signal</keyword>
<evidence type="ECO:0000256" key="5">
    <source>
        <dbReference type="ARBA" id="ARBA00023136"/>
    </source>
</evidence>
<feature type="signal peptide" evidence="10">
    <location>
        <begin position="1"/>
        <end position="15"/>
    </location>
</feature>
<reference evidence="11" key="2">
    <citation type="journal article" date="2021" name="World Allergy Organ. J.">
        <title>Chromosome-level assembly of Dermatophagoides farinae genome and transcriptome reveals two novel allergens Der f 37 and Der f 39.</title>
        <authorList>
            <person name="Chen J."/>
            <person name="Cai Z."/>
            <person name="Fan D."/>
            <person name="Hu J."/>
            <person name="Hou Y."/>
            <person name="He Y."/>
            <person name="Zhang Z."/>
            <person name="Zhao Z."/>
            <person name="Gao P."/>
            <person name="Hu W."/>
            <person name="Sun J."/>
            <person name="Li J."/>
            <person name="Ji K."/>
        </authorList>
    </citation>
    <scope>NUCLEOTIDE SEQUENCE</scope>
    <source>
        <strain evidence="11">JKM2019</strain>
    </source>
</reference>
<dbReference type="Proteomes" id="UP000828236">
    <property type="component" value="Unassembled WGS sequence"/>
</dbReference>
<dbReference type="InterPro" id="IPR019352">
    <property type="entry name" value="SPRING1"/>
</dbReference>
<accession>A0A9D4NRV9</accession>
<evidence type="ECO:0000256" key="4">
    <source>
        <dbReference type="ARBA" id="ARBA00023034"/>
    </source>
</evidence>
<evidence type="ECO:0000256" key="9">
    <source>
        <dbReference type="SAM" id="MobiDB-lite"/>
    </source>
</evidence>
<comment type="similarity">
    <text evidence="7">Belongs to the SPRING family.</text>
</comment>
<feature type="compositionally biased region" description="Polar residues" evidence="9">
    <location>
        <begin position="423"/>
        <end position="445"/>
    </location>
</feature>
<organism evidence="11">
    <name type="scientific">Dermatophagoides farinae</name>
    <name type="common">American house dust mite</name>
    <dbReference type="NCBI Taxonomy" id="6954"/>
    <lineage>
        <taxon>Eukaryota</taxon>
        <taxon>Metazoa</taxon>
        <taxon>Ecdysozoa</taxon>
        <taxon>Arthropoda</taxon>
        <taxon>Chelicerata</taxon>
        <taxon>Arachnida</taxon>
        <taxon>Acari</taxon>
        <taxon>Acariformes</taxon>
        <taxon>Sarcoptiformes</taxon>
        <taxon>Astigmata</taxon>
        <taxon>Psoroptidia</taxon>
        <taxon>Analgoidea</taxon>
        <taxon>Pyroglyphidae</taxon>
        <taxon>Dermatophagoidinae</taxon>
        <taxon>Dermatophagoides</taxon>
    </lineage>
</organism>
<dbReference type="PANTHER" id="PTHR13481:SF0">
    <property type="entry name" value="SREBP REGULATING GENE PROTEIN"/>
    <property type="match status" value="1"/>
</dbReference>
<feature type="compositionally biased region" description="Polar residues" evidence="9">
    <location>
        <begin position="467"/>
        <end position="477"/>
    </location>
</feature>
<gene>
    <name evidence="11" type="ORF">HUG17_6856</name>
</gene>
<dbReference type="EMBL" id="SDOV01000009">
    <property type="protein sequence ID" value="KAH7636650.1"/>
    <property type="molecule type" value="Genomic_DNA"/>
</dbReference>
<dbReference type="GO" id="GO:2000640">
    <property type="term" value="P:positive regulation of SREBP signaling pathway"/>
    <property type="evidence" value="ECO:0007669"/>
    <property type="project" value="InterPro"/>
</dbReference>
<evidence type="ECO:0000256" key="7">
    <source>
        <dbReference type="ARBA" id="ARBA00023461"/>
    </source>
</evidence>
<dbReference type="PANTHER" id="PTHR13481">
    <property type="entry name" value="SREBP REGULATING GENE PROTEIN"/>
    <property type="match status" value="1"/>
</dbReference>
<feature type="region of interest" description="Disordered" evidence="9">
    <location>
        <begin position="423"/>
        <end position="477"/>
    </location>
</feature>
<sequence>MIIIIIIYLAIVLNSKNKNSISEHSTTITYERQDSGDSEINDDGFSSLRRQHRLKETNSNLGDDEQINRPSLNIDQSLRNSTAKAKHLVVGNGDSKIFSRIKCRNSAQGKLLITDDRGHVCQRQHIIINGCCDDLHFETKKFVCDTCQTNGCCEIYEHCVSCCMAPENRDHLNRMINGDADFDEEEKKMRESLQIFFSSITDLFELCLIKCRTSSASVRHENTYKNHRTKHCYTLMQVSKLKVSMSRNSHYISGAGSKKGTSTNVSCSCSCSTSGSQSGKSCSYCSSVTQSKGKSSASTSYTTTTDFEEGIESTIGSKIFHAVDDMVDVALSQANQLDTQYVSGSGTASSSFQSKQQSLNTTYVSGSSAISNQHSSLVKNGQSGRNFSQLRLQSTSSNQGLPSIFGHSSAKKSSINTTYISGSSAVKSTNPASKVQSRTASCSGFKSSNKSTTPTTSGMNENKNRMHTTTSRRSFHK</sequence>
<keyword evidence="3" id="KW-1133">Transmembrane helix</keyword>
<name>A0A9D4NRV9_DERFA</name>
<evidence type="ECO:0000313" key="11">
    <source>
        <dbReference type="EMBL" id="KAH7636650.1"/>
    </source>
</evidence>
<evidence type="ECO:0000256" key="1">
    <source>
        <dbReference type="ARBA" id="ARBA00004194"/>
    </source>
</evidence>
<dbReference type="AlphaFoldDB" id="A0A9D4NRV9"/>
<proteinExistence type="inferred from homology"/>
<comment type="caution">
    <text evidence="11">The sequence shown here is derived from an EMBL/GenBank/DDBJ whole genome shotgun (WGS) entry which is preliminary data.</text>
</comment>
<keyword evidence="6" id="KW-0325">Glycoprotein</keyword>
<evidence type="ECO:0000256" key="3">
    <source>
        <dbReference type="ARBA" id="ARBA00022989"/>
    </source>
</evidence>
<comment type="subcellular location">
    <subcellularLocation>
        <location evidence="1">Golgi apparatus membrane</location>
        <topology evidence="1">Single-pass membrane protein</topology>
    </subcellularLocation>
</comment>
<keyword evidence="2" id="KW-0812">Transmembrane</keyword>
<evidence type="ECO:0000256" key="2">
    <source>
        <dbReference type="ARBA" id="ARBA00022692"/>
    </source>
</evidence>
<dbReference type="GO" id="GO:0000139">
    <property type="term" value="C:Golgi membrane"/>
    <property type="evidence" value="ECO:0007669"/>
    <property type="project" value="UniProtKB-SubCell"/>
</dbReference>
<dbReference type="Pfam" id="PF10218">
    <property type="entry name" value="SPRING1"/>
    <property type="match status" value="1"/>
</dbReference>
<protein>
    <recommendedName>
        <fullName evidence="8">SREBP regulating gene protein</fullName>
    </recommendedName>
</protein>
<evidence type="ECO:0000256" key="8">
    <source>
        <dbReference type="ARBA" id="ARBA00023485"/>
    </source>
</evidence>
<feature type="chain" id="PRO_5039461121" description="SREBP regulating gene protein" evidence="10">
    <location>
        <begin position="16"/>
        <end position="477"/>
    </location>
</feature>
<reference evidence="11" key="1">
    <citation type="submission" date="2020-06" db="EMBL/GenBank/DDBJ databases">
        <authorList>
            <person name="Ji K."/>
            <person name="Li J."/>
        </authorList>
    </citation>
    <scope>NUCLEOTIDE SEQUENCE</scope>
    <source>
        <strain evidence="11">JKM2019</strain>
        <tissue evidence="11">Whole body</tissue>
    </source>
</reference>
<keyword evidence="5" id="KW-0472">Membrane</keyword>